<gene>
    <name evidence="2" type="ORF">TCLT_LOCUS9099</name>
</gene>
<dbReference type="STRING" id="103827.A0A0N5D7Q3"/>
<reference evidence="2 3" key="2">
    <citation type="submission" date="2018-11" db="EMBL/GenBank/DDBJ databases">
        <authorList>
            <consortium name="Pathogen Informatics"/>
        </authorList>
    </citation>
    <scope>NUCLEOTIDE SEQUENCE [LARGE SCALE GENOMIC DNA]</scope>
</reference>
<accession>A0A0N5D7Q3</accession>
<dbReference type="AlphaFoldDB" id="A0A0N5D7Q3"/>
<name>A0A0N5D7Q3_THECL</name>
<dbReference type="WBParaSite" id="TCLT_0000911001-mRNA-1">
    <property type="protein sequence ID" value="TCLT_0000911001-mRNA-1"/>
    <property type="gene ID" value="TCLT_0000911001"/>
</dbReference>
<dbReference type="Proteomes" id="UP000276776">
    <property type="component" value="Unassembled WGS sequence"/>
</dbReference>
<keyword evidence="3" id="KW-1185">Reference proteome</keyword>
<feature type="signal peptide" evidence="1">
    <location>
        <begin position="1"/>
        <end position="17"/>
    </location>
</feature>
<organism evidence="4">
    <name type="scientific">Thelazia callipaeda</name>
    <name type="common">Oriental eyeworm</name>
    <name type="synonym">Parasitic nematode</name>
    <dbReference type="NCBI Taxonomy" id="103827"/>
    <lineage>
        <taxon>Eukaryota</taxon>
        <taxon>Metazoa</taxon>
        <taxon>Ecdysozoa</taxon>
        <taxon>Nematoda</taxon>
        <taxon>Chromadorea</taxon>
        <taxon>Rhabditida</taxon>
        <taxon>Spirurina</taxon>
        <taxon>Spiruromorpha</taxon>
        <taxon>Thelazioidea</taxon>
        <taxon>Thelaziidae</taxon>
        <taxon>Thelazia</taxon>
    </lineage>
</organism>
<evidence type="ECO:0000313" key="4">
    <source>
        <dbReference type="WBParaSite" id="TCLT_0000911001-mRNA-1"/>
    </source>
</evidence>
<dbReference type="OrthoDB" id="5872457at2759"/>
<evidence type="ECO:0000313" key="2">
    <source>
        <dbReference type="EMBL" id="VDN06705.1"/>
    </source>
</evidence>
<dbReference type="EMBL" id="UYYF01004732">
    <property type="protein sequence ID" value="VDN06705.1"/>
    <property type="molecule type" value="Genomic_DNA"/>
</dbReference>
<keyword evidence="1" id="KW-0732">Signal</keyword>
<evidence type="ECO:0000313" key="3">
    <source>
        <dbReference type="Proteomes" id="UP000276776"/>
    </source>
</evidence>
<proteinExistence type="predicted"/>
<sequence length="277" mass="31734">MSTKLILVFVLQITAFAEEKPFLDFRKVIRGALDVIAAVPSTSSVNHSEDNLEVRNSIHKIVSVDAEMFNDSDIFQQFAAQTDFISHQSMQPLYSRFWMDTSPRAANIDPDYNAAFVQALFTKLTSHISGFRNGLDHIDCSLALPSKGFANQGVREQNLLPKMDQQPSIQTEQQAQIFQPIIRSGDLYYQPTGVSSETLQPKIISYRGQLYMMVSNQDKIQSEIQDKNESMEVKNKNHQMRKILTLRRKMAADRKKFADRKRLLSSMKRRVHKEMVS</sequence>
<reference evidence="4" key="1">
    <citation type="submission" date="2017-02" db="UniProtKB">
        <authorList>
            <consortium name="WormBaseParasite"/>
        </authorList>
    </citation>
    <scope>IDENTIFICATION</scope>
</reference>
<protein>
    <submittedName>
        <fullName evidence="4">BZIP domain-containing protein</fullName>
    </submittedName>
</protein>
<feature type="chain" id="PRO_5043126644" evidence="1">
    <location>
        <begin position="18"/>
        <end position="277"/>
    </location>
</feature>
<evidence type="ECO:0000256" key="1">
    <source>
        <dbReference type="SAM" id="SignalP"/>
    </source>
</evidence>